<proteinExistence type="predicted"/>
<evidence type="ECO:0000256" key="2">
    <source>
        <dbReference type="SAM" id="SignalP"/>
    </source>
</evidence>
<feature type="chain" id="PRO_5038513687" evidence="2">
    <location>
        <begin position="26"/>
        <end position="524"/>
    </location>
</feature>
<reference evidence="3" key="2">
    <citation type="submission" date="2021-04" db="EMBL/GenBank/DDBJ databases">
        <authorList>
            <person name="Gilroy R."/>
        </authorList>
    </citation>
    <scope>NUCLEOTIDE SEQUENCE</scope>
    <source>
        <strain evidence="3">CHK186-16707</strain>
    </source>
</reference>
<dbReference type="EMBL" id="DXAN01000006">
    <property type="protein sequence ID" value="HJA08167.1"/>
    <property type="molecule type" value="Genomic_DNA"/>
</dbReference>
<comment type="caution">
    <text evidence="3">The sequence shown here is derived from an EMBL/GenBank/DDBJ whole genome shotgun (WGS) entry which is preliminary data.</text>
</comment>
<keyword evidence="2" id="KW-0732">Signal</keyword>
<evidence type="ECO:0000313" key="3">
    <source>
        <dbReference type="EMBL" id="HJA08167.1"/>
    </source>
</evidence>
<evidence type="ECO:0000313" key="4">
    <source>
        <dbReference type="Proteomes" id="UP000824225"/>
    </source>
</evidence>
<dbReference type="InterPro" id="IPR053143">
    <property type="entry name" value="Arylsulfate_ST"/>
</dbReference>
<dbReference type="GO" id="GO:0004062">
    <property type="term" value="F:aryl sulfotransferase activity"/>
    <property type="evidence" value="ECO:0007669"/>
    <property type="project" value="InterPro"/>
</dbReference>
<reference evidence="3" key="1">
    <citation type="journal article" date="2021" name="PeerJ">
        <title>Extensive microbial diversity within the chicken gut microbiome revealed by metagenomics and culture.</title>
        <authorList>
            <person name="Gilroy R."/>
            <person name="Ravi A."/>
            <person name="Getino M."/>
            <person name="Pursley I."/>
            <person name="Horton D.L."/>
            <person name="Alikhan N.F."/>
            <person name="Baker D."/>
            <person name="Gharbi K."/>
            <person name="Hall N."/>
            <person name="Watson M."/>
            <person name="Adriaenssens E.M."/>
            <person name="Foster-Nyarko E."/>
            <person name="Jarju S."/>
            <person name="Secka A."/>
            <person name="Antonio M."/>
            <person name="Oren A."/>
            <person name="Chaudhuri R.R."/>
            <person name="La Ragione R."/>
            <person name="Hildebrand F."/>
            <person name="Pallen M.J."/>
        </authorList>
    </citation>
    <scope>NUCLEOTIDE SEQUENCE</scope>
    <source>
        <strain evidence="3">CHK186-16707</strain>
    </source>
</reference>
<dbReference type="SUPFAM" id="SSF50998">
    <property type="entry name" value="Quinoprotein alcohol dehydrogenase-like"/>
    <property type="match status" value="1"/>
</dbReference>
<sequence>MRHRKTWLPALAALAALGLAGTAQAVPSLYPTGTVKYDPTKAYGGYLLIGSDVPRLVDMNGNLVKEWSGYNGMPNKVLPGGRLLTSPGTWSEGQQDNLALLELDFDGNTLWEFRKGELVPAVKGQPVQDGKTWIARQHHDFQRKGTPPYPVPGQSDGQGEVTLVLAHINERVERVNKEHQLVSDIFYEVDAKGEIVWSWKPSDHLDELGFGPDAFGAMQNYPPVDNPVAGRHVATAKSGGGYDWLHVNCLSYVGPNRWYDEDPVKYAAFNPDNVLFNCRDANLMAIVDRKSGNIVWRLGPDFSPGTPDAKVGQIVGAHGAHIIPKGLPGAGNLLFFDNGGTAGYGAPNPAAPVTGFHNVKRDYSRVVEFNPVTKEIVWEYDWYKNHKGILGHFGFRFFSPFVSYAQRLPNGNTLITEGDMGRVFELTPKYEMVWEYMTPYAPDAPLYRTYRVPYDFFPQMKKPEEVAVTPPDRTLFQLPNDKGEYPDTGIQGDKVRVISAGVAAEQGLDEDDLADEQPQGMHSY</sequence>
<gene>
    <name evidence="3" type="ORF">H9962_03095</name>
</gene>
<accession>A0A9D2HBF3</accession>
<organism evidence="3 4">
    <name type="scientific">Candidatus Mailhella merdigallinarum</name>
    <dbReference type="NCBI Taxonomy" id="2838658"/>
    <lineage>
        <taxon>Bacteria</taxon>
        <taxon>Pseudomonadati</taxon>
        <taxon>Thermodesulfobacteriota</taxon>
        <taxon>Desulfovibrionia</taxon>
        <taxon>Desulfovibrionales</taxon>
        <taxon>Desulfovibrionaceae</taxon>
        <taxon>Mailhella</taxon>
    </lineage>
</organism>
<dbReference type="AlphaFoldDB" id="A0A9D2HBF3"/>
<dbReference type="PANTHER" id="PTHR35340">
    <property type="entry name" value="PQQ ENZYME REPEAT PROTEIN-RELATED"/>
    <property type="match status" value="1"/>
</dbReference>
<protein>
    <submittedName>
        <fullName evidence="3">Aryl-sulfate sulfotransferase</fullName>
    </submittedName>
</protein>
<name>A0A9D2HBF3_9BACT</name>
<dbReference type="InterPro" id="IPR011047">
    <property type="entry name" value="Quinoprotein_ADH-like_sf"/>
</dbReference>
<feature type="region of interest" description="Disordered" evidence="1">
    <location>
        <begin position="503"/>
        <end position="524"/>
    </location>
</feature>
<dbReference type="PANTHER" id="PTHR35340:SF5">
    <property type="entry name" value="ASST-DOMAIN-CONTAINING PROTEIN"/>
    <property type="match status" value="1"/>
</dbReference>
<dbReference type="Proteomes" id="UP000824225">
    <property type="component" value="Unassembled WGS sequence"/>
</dbReference>
<dbReference type="Pfam" id="PF05935">
    <property type="entry name" value="Arylsulfotrans"/>
    <property type="match status" value="1"/>
</dbReference>
<evidence type="ECO:0000256" key="1">
    <source>
        <dbReference type="SAM" id="MobiDB-lite"/>
    </source>
</evidence>
<feature type="signal peptide" evidence="2">
    <location>
        <begin position="1"/>
        <end position="25"/>
    </location>
</feature>
<dbReference type="InterPro" id="IPR010262">
    <property type="entry name" value="Arylsulfotransferase_bact"/>
</dbReference>